<keyword evidence="2" id="KW-1133">Transmembrane helix</keyword>
<feature type="transmembrane region" description="Helical" evidence="2">
    <location>
        <begin position="247"/>
        <end position="268"/>
    </location>
</feature>
<evidence type="ECO:0000313" key="3">
    <source>
        <dbReference type="EMBL" id="CAG7901519.1"/>
    </source>
</evidence>
<feature type="compositionally biased region" description="Basic and acidic residues" evidence="1">
    <location>
        <begin position="9"/>
        <end position="19"/>
    </location>
</feature>
<protein>
    <submittedName>
        <fullName evidence="3">Uncharacterized protein</fullName>
    </submittedName>
</protein>
<dbReference type="AlphaFoldDB" id="A0A3P6B7A3"/>
<sequence length="278" mass="31421">MFRGGVTKADVERMREKAKTAGKKKGIPRKDKAPAVCMEGDSRITSIVNAILRPEVNRIDGNIADVVSSVKEVSAQSVEYENKVIAIVEGMLQSFMTEMMKFMPTLHTQSAFAHPNSTAAGEEPGVEGVPSKTTPIPLDDNDEIIENVIENLSHYSTPPAAENECPYLRIQNSIMYFYRSICPSVTNPGSLRCMFSLNLSTSIYLTCIRMEKGESPWKINHRGLVIARRNNRLIQLYDHIHSSLISFNYYFVSMLFFDGCYYVLYIVFDCRFRHSHLA</sequence>
<dbReference type="Proteomes" id="UP000694005">
    <property type="component" value="Chromosome A07"/>
</dbReference>
<name>A0A3P6B7A3_BRACM</name>
<evidence type="ECO:0000313" key="4">
    <source>
        <dbReference type="EMBL" id="VDC96949.1"/>
    </source>
</evidence>
<feature type="region of interest" description="Disordered" evidence="1">
    <location>
        <begin position="1"/>
        <end position="32"/>
    </location>
</feature>
<gene>
    <name evidence="4" type="ORF">BRAA07T28779Z</name>
    <name evidence="3" type="ORF">BRAPAZ1V2_A07P11630.2</name>
</gene>
<evidence type="ECO:0000256" key="1">
    <source>
        <dbReference type="SAM" id="MobiDB-lite"/>
    </source>
</evidence>
<organism evidence="4">
    <name type="scientific">Brassica campestris</name>
    <name type="common">Field mustard</name>
    <dbReference type="NCBI Taxonomy" id="3711"/>
    <lineage>
        <taxon>Eukaryota</taxon>
        <taxon>Viridiplantae</taxon>
        <taxon>Streptophyta</taxon>
        <taxon>Embryophyta</taxon>
        <taxon>Tracheophyta</taxon>
        <taxon>Spermatophyta</taxon>
        <taxon>Magnoliopsida</taxon>
        <taxon>eudicotyledons</taxon>
        <taxon>Gunneridae</taxon>
        <taxon>Pentapetalae</taxon>
        <taxon>rosids</taxon>
        <taxon>malvids</taxon>
        <taxon>Brassicales</taxon>
        <taxon>Brassicaceae</taxon>
        <taxon>Brassiceae</taxon>
        <taxon>Brassica</taxon>
    </lineage>
</organism>
<keyword evidence="2" id="KW-0812">Transmembrane</keyword>
<dbReference type="EMBL" id="LS974623">
    <property type="protein sequence ID" value="CAG7901519.1"/>
    <property type="molecule type" value="Genomic_DNA"/>
</dbReference>
<keyword evidence="2" id="KW-0472">Membrane</keyword>
<feature type="region of interest" description="Disordered" evidence="1">
    <location>
        <begin position="116"/>
        <end position="137"/>
    </location>
</feature>
<proteinExistence type="predicted"/>
<dbReference type="Gramene" id="A07p11630.2_BraZ1">
    <property type="protein sequence ID" value="A07p11630.2_BraZ1.CDS"/>
    <property type="gene ID" value="A07g11630.2_BraZ1"/>
</dbReference>
<accession>A0A3P6B7A3</accession>
<reference evidence="4" key="1">
    <citation type="submission" date="2018-11" db="EMBL/GenBank/DDBJ databases">
        <authorList>
            <consortium name="Genoscope - CEA"/>
            <person name="William W."/>
        </authorList>
    </citation>
    <scope>NUCLEOTIDE SEQUENCE</scope>
</reference>
<dbReference type="EMBL" id="LR031574">
    <property type="protein sequence ID" value="VDC96949.1"/>
    <property type="molecule type" value="Genomic_DNA"/>
</dbReference>
<evidence type="ECO:0000256" key="2">
    <source>
        <dbReference type="SAM" id="Phobius"/>
    </source>
</evidence>